<evidence type="ECO:0000313" key="1">
    <source>
        <dbReference type="EMBL" id="KAJ1374083.1"/>
    </source>
</evidence>
<evidence type="ECO:0008006" key="3">
    <source>
        <dbReference type="Google" id="ProtNLM"/>
    </source>
</evidence>
<dbReference type="InterPro" id="IPR008984">
    <property type="entry name" value="SMAD_FHA_dom_sf"/>
</dbReference>
<gene>
    <name evidence="1" type="ORF">KIN20_036678</name>
</gene>
<dbReference type="Gene3D" id="2.60.200.20">
    <property type="match status" value="1"/>
</dbReference>
<name>A0AAD5RCW8_PARTN</name>
<dbReference type="EMBL" id="JAHQIW010007392">
    <property type="protein sequence ID" value="KAJ1374083.1"/>
    <property type="molecule type" value="Genomic_DNA"/>
</dbReference>
<sequence length="84" mass="9346">MPKVFPESTGSLKWSAQNELSFRDSSTYGTVINGKLVKGGCQTLRDGAHIFVGDVELVIAFPRINLTLPHLPLLHRQPLIRAYQ</sequence>
<reference evidence="1" key="1">
    <citation type="submission" date="2021-06" db="EMBL/GenBank/DDBJ databases">
        <title>Parelaphostrongylus tenuis whole genome reference sequence.</title>
        <authorList>
            <person name="Garwood T.J."/>
            <person name="Larsen P.A."/>
            <person name="Fountain-Jones N.M."/>
            <person name="Garbe J.R."/>
            <person name="Macchietto M.G."/>
            <person name="Kania S.A."/>
            <person name="Gerhold R.W."/>
            <person name="Richards J.E."/>
            <person name="Wolf T.M."/>
        </authorList>
    </citation>
    <scope>NUCLEOTIDE SEQUENCE</scope>
    <source>
        <strain evidence="1">MNPRO001-30</strain>
        <tissue evidence="1">Meninges</tissue>
    </source>
</reference>
<keyword evidence="2" id="KW-1185">Reference proteome</keyword>
<accession>A0AAD5RCW8</accession>
<dbReference type="SUPFAM" id="SSF49879">
    <property type="entry name" value="SMAD/FHA domain"/>
    <property type="match status" value="1"/>
</dbReference>
<comment type="caution">
    <text evidence="1">The sequence shown here is derived from an EMBL/GenBank/DDBJ whole genome shotgun (WGS) entry which is preliminary data.</text>
</comment>
<protein>
    <recommendedName>
        <fullName evidence="3">FHA domain-containing protein</fullName>
    </recommendedName>
</protein>
<evidence type="ECO:0000313" key="2">
    <source>
        <dbReference type="Proteomes" id="UP001196413"/>
    </source>
</evidence>
<organism evidence="1 2">
    <name type="scientific">Parelaphostrongylus tenuis</name>
    <name type="common">Meningeal worm</name>
    <dbReference type="NCBI Taxonomy" id="148309"/>
    <lineage>
        <taxon>Eukaryota</taxon>
        <taxon>Metazoa</taxon>
        <taxon>Ecdysozoa</taxon>
        <taxon>Nematoda</taxon>
        <taxon>Chromadorea</taxon>
        <taxon>Rhabditida</taxon>
        <taxon>Rhabditina</taxon>
        <taxon>Rhabditomorpha</taxon>
        <taxon>Strongyloidea</taxon>
        <taxon>Metastrongylidae</taxon>
        <taxon>Parelaphostrongylus</taxon>
    </lineage>
</organism>
<dbReference type="AlphaFoldDB" id="A0AAD5RCW8"/>
<dbReference type="Proteomes" id="UP001196413">
    <property type="component" value="Unassembled WGS sequence"/>
</dbReference>
<proteinExistence type="predicted"/>